<evidence type="ECO:0000313" key="1">
    <source>
        <dbReference type="EMBL" id="MFC4826027.1"/>
    </source>
</evidence>
<sequence>MSAFLIQVSGHSIQEKADPRYVAGAKGPRFCDEPLKHGEYFNASPFWKREGYGRREAWNSISPGDEGLLYCTGSVDEHGACLSHLLTVDSVILSESDGARLRFSAVQELDPKILYSDIQDEIEKGSFSEQMNYCGQEGFNIAQIAASDIDRVRDLVNSMESQDISSDSYPDDSLKAIAEDHFGG</sequence>
<protein>
    <recommendedName>
        <fullName evidence="3">RES domain-containing protein</fullName>
    </recommendedName>
</protein>
<keyword evidence="2" id="KW-1185">Reference proteome</keyword>
<evidence type="ECO:0008006" key="3">
    <source>
        <dbReference type="Google" id="ProtNLM"/>
    </source>
</evidence>
<dbReference type="GeneID" id="73046880"/>
<accession>A0ABD5Q5N9</accession>
<reference evidence="1 2" key="1">
    <citation type="journal article" date="2019" name="Int. J. Syst. Evol. Microbiol.">
        <title>The Global Catalogue of Microorganisms (GCM) 10K type strain sequencing project: providing services to taxonomists for standard genome sequencing and annotation.</title>
        <authorList>
            <consortium name="The Broad Institute Genomics Platform"/>
            <consortium name="The Broad Institute Genome Sequencing Center for Infectious Disease"/>
            <person name="Wu L."/>
            <person name="Ma J."/>
        </authorList>
    </citation>
    <scope>NUCLEOTIDE SEQUENCE [LARGE SCALE GENOMIC DNA]</scope>
    <source>
        <strain evidence="1 2">XZYJ18</strain>
    </source>
</reference>
<dbReference type="Proteomes" id="UP001595945">
    <property type="component" value="Unassembled WGS sequence"/>
</dbReference>
<evidence type="ECO:0000313" key="2">
    <source>
        <dbReference type="Proteomes" id="UP001595945"/>
    </source>
</evidence>
<dbReference type="AlphaFoldDB" id="A0ABD5Q5N9"/>
<comment type="caution">
    <text evidence="1">The sequence shown here is derived from an EMBL/GenBank/DDBJ whole genome shotgun (WGS) entry which is preliminary data.</text>
</comment>
<dbReference type="EMBL" id="JBHSHT010000002">
    <property type="protein sequence ID" value="MFC4826027.1"/>
    <property type="molecule type" value="Genomic_DNA"/>
</dbReference>
<dbReference type="RefSeq" id="WP_254268333.1">
    <property type="nucleotide sequence ID" value="NZ_CP100400.1"/>
</dbReference>
<gene>
    <name evidence="1" type="ORF">ACFO9K_17365</name>
</gene>
<organism evidence="1 2">
    <name type="scientific">Halorussus aquaticus</name>
    <dbReference type="NCBI Taxonomy" id="2953748"/>
    <lineage>
        <taxon>Archaea</taxon>
        <taxon>Methanobacteriati</taxon>
        <taxon>Methanobacteriota</taxon>
        <taxon>Stenosarchaea group</taxon>
        <taxon>Halobacteria</taxon>
        <taxon>Halobacteriales</taxon>
        <taxon>Haladaptataceae</taxon>
        <taxon>Halorussus</taxon>
    </lineage>
</organism>
<name>A0ABD5Q5N9_9EURY</name>
<proteinExistence type="predicted"/>